<feature type="transmembrane region" description="Helical" evidence="20">
    <location>
        <begin position="784"/>
        <end position="807"/>
    </location>
</feature>
<dbReference type="PANTHER" id="PTHR24416">
    <property type="entry name" value="TYROSINE-PROTEIN KINASE RECEPTOR"/>
    <property type="match status" value="1"/>
</dbReference>
<evidence type="ECO:0000256" key="5">
    <source>
        <dbReference type="ARBA" id="ARBA00022692"/>
    </source>
</evidence>
<dbReference type="InterPro" id="IPR050122">
    <property type="entry name" value="RTK"/>
</dbReference>
<accession>A0A1E1VYY5</accession>
<dbReference type="SUPFAM" id="SSF53822">
    <property type="entry name" value="Periplasmic binding protein-like I"/>
    <property type="match status" value="1"/>
</dbReference>
<keyword evidence="5 20" id="KW-0812">Transmembrane</keyword>
<keyword evidence="11 20" id="KW-1133">Transmembrane helix</keyword>
<keyword evidence="3" id="KW-0597">Phosphoprotein</keyword>
<evidence type="ECO:0000256" key="7">
    <source>
        <dbReference type="ARBA" id="ARBA00022737"/>
    </source>
</evidence>
<sequence>MRWWSVVCAVVIASTTVWADTVSSSNNGTVTTAVSASVLGAGDAALALREVAMLVLRATGVVALPAPSPPACVVPDDAACLQGTLRALTAGTATVAIVAVPAGAAPSAWDLRESGIQELGEITAPSRRACLATKPPARSLLDLTDSTLAAKYHIPDEEIYSQIRELEHNFTMETCDETYCNGTLTPDWCKDYTCATLLTSGDAEAKVMWREVLNHRLYATVRPLGEYLSNVSSALSSRSLIACDWAPEVFGLRTLKAETLGPPPCISPQPCPFETRRIVTFINIRELARAPSAVRALVRLDISKEDMRKLAEDAYNQGPSKAARLFFDALPTSVRTSEVRVAVLLPNDTRREIYDGRAIAAAAALAEEVLEEEWQQLTVRFKVETFDDKCHTQRAYKYMHDAPASSEFGALSALAGPACGAAWADVARQSPAHNLPLLAYTPQAPASTSHDNTDTKLQILAAGDAREAASALADFMSRQGWRRLAALSEPATRPLIDAIRLHVKLEVHVEMPENDSFVDVGVIQQWASNAAKENARIFYLCVEDARVTRAALCAARAFGLTPGAGVVWLLCNTHKADWLNSRTHENCTTRELEEMAAGHFTVTPEWALKWENKTLNVSDERRVWENRWRTHCRRLALASSGNTIACDSAPGPTIALLYDILRQWAAALRNFLQVHPTAVDDLHNLLHVKYITNNMTKNAFTGLTGPFEWTTTDGAYSRIGTTILSQWNLKIGARKVGTWAKGSLDLDNSALKWYTTDGRKPDDGSERCALQGFADILHADCRTAFVALGALLVAILILALAGTAIHCKRRAEREYRKRLQALGMRPLANKPPGLDRWEIPRERVVINRKLGTGAFGTVYGGHALLAEDRGWSAVAVKTLKAGATTEEKLDFLSEAEAMKRFDHKNVVRLLGVVTKTEPVCTVMEFMLYGDLKNYLLARRHLAMGSGEEESEGREVDEASPRRL</sequence>
<evidence type="ECO:0000256" key="14">
    <source>
        <dbReference type="ARBA" id="ARBA00023157"/>
    </source>
</evidence>
<evidence type="ECO:0000256" key="9">
    <source>
        <dbReference type="ARBA" id="ARBA00022777"/>
    </source>
</evidence>
<dbReference type="GO" id="GO:0043235">
    <property type="term" value="C:receptor complex"/>
    <property type="evidence" value="ECO:0007669"/>
    <property type="project" value="TreeGrafter"/>
</dbReference>
<feature type="binding site" evidence="19">
    <location>
        <position position="877"/>
    </location>
    <ligand>
        <name>ATP</name>
        <dbReference type="ChEBI" id="CHEBI:30616"/>
    </ligand>
</feature>
<dbReference type="SMART" id="SM00219">
    <property type="entry name" value="TyrKc"/>
    <property type="match status" value="1"/>
</dbReference>
<evidence type="ECO:0000256" key="11">
    <source>
        <dbReference type="ARBA" id="ARBA00022989"/>
    </source>
</evidence>
<dbReference type="Gene3D" id="3.40.50.2300">
    <property type="match status" value="2"/>
</dbReference>
<keyword evidence="13" id="KW-0829">Tyrosine-protein kinase</keyword>
<dbReference type="EC" id="2.7.10.1" evidence="2"/>
<keyword evidence="14" id="KW-1015">Disulfide bond</keyword>
<evidence type="ECO:0000256" key="3">
    <source>
        <dbReference type="ARBA" id="ARBA00022553"/>
    </source>
</evidence>
<dbReference type="EMBL" id="GDQN01011108">
    <property type="protein sequence ID" value="JAT79946.1"/>
    <property type="molecule type" value="Transcribed_RNA"/>
</dbReference>
<feature type="non-terminal residue" evidence="23">
    <location>
        <position position="963"/>
    </location>
</feature>
<evidence type="ECO:0000256" key="15">
    <source>
        <dbReference type="ARBA" id="ARBA00023170"/>
    </source>
</evidence>
<proteinExistence type="predicted"/>
<evidence type="ECO:0000256" key="8">
    <source>
        <dbReference type="ARBA" id="ARBA00022741"/>
    </source>
</evidence>
<keyword evidence="12 20" id="KW-0472">Membrane</keyword>
<dbReference type="InterPro" id="IPR028082">
    <property type="entry name" value="Peripla_BP_I"/>
</dbReference>
<comment type="subcellular location">
    <subcellularLocation>
        <location evidence="1">Membrane</location>
        <topology evidence="1">Single-pass membrane protein</topology>
    </subcellularLocation>
</comment>
<evidence type="ECO:0000256" key="16">
    <source>
        <dbReference type="ARBA" id="ARBA00023180"/>
    </source>
</evidence>
<dbReference type="Gene3D" id="3.30.200.20">
    <property type="entry name" value="Phosphorylase Kinase, domain 1"/>
    <property type="match status" value="1"/>
</dbReference>
<evidence type="ECO:0000259" key="22">
    <source>
        <dbReference type="PROSITE" id="PS50011"/>
    </source>
</evidence>
<evidence type="ECO:0000256" key="6">
    <source>
        <dbReference type="ARBA" id="ARBA00022729"/>
    </source>
</evidence>
<dbReference type="GO" id="GO:0005524">
    <property type="term" value="F:ATP binding"/>
    <property type="evidence" value="ECO:0007669"/>
    <property type="project" value="UniProtKB-UniRule"/>
</dbReference>
<dbReference type="GO" id="GO:0004714">
    <property type="term" value="F:transmembrane receptor protein tyrosine kinase activity"/>
    <property type="evidence" value="ECO:0007669"/>
    <property type="project" value="UniProtKB-EC"/>
</dbReference>
<evidence type="ECO:0000256" key="17">
    <source>
        <dbReference type="ARBA" id="ARBA00023319"/>
    </source>
</evidence>
<keyword evidence="7" id="KW-0677">Repeat</keyword>
<keyword evidence="15" id="KW-0675">Receptor</keyword>
<evidence type="ECO:0000256" key="13">
    <source>
        <dbReference type="ARBA" id="ARBA00023137"/>
    </source>
</evidence>
<feature type="chain" id="PRO_5009115046" description="receptor protein-tyrosine kinase" evidence="21">
    <location>
        <begin position="20"/>
        <end position="963"/>
    </location>
</feature>
<dbReference type="PANTHER" id="PTHR24416:SF489">
    <property type="entry name" value="PROTEIN KINASE DOMAIN-CONTAINING PROTEIN"/>
    <property type="match status" value="1"/>
</dbReference>
<evidence type="ECO:0000256" key="21">
    <source>
        <dbReference type="SAM" id="SignalP"/>
    </source>
</evidence>
<dbReference type="PROSITE" id="PS00107">
    <property type="entry name" value="PROTEIN_KINASE_ATP"/>
    <property type="match status" value="1"/>
</dbReference>
<keyword evidence="6 21" id="KW-0732">Signal</keyword>
<dbReference type="FunFam" id="3.30.200.20:FF:000593">
    <property type="entry name" value="Predicted protein"/>
    <property type="match status" value="1"/>
</dbReference>
<evidence type="ECO:0000256" key="18">
    <source>
        <dbReference type="ARBA" id="ARBA00056965"/>
    </source>
</evidence>
<dbReference type="InterPro" id="IPR001245">
    <property type="entry name" value="Ser-Thr/Tyr_kinase_cat_dom"/>
</dbReference>
<dbReference type="InterPro" id="IPR000719">
    <property type="entry name" value="Prot_kinase_dom"/>
</dbReference>
<dbReference type="GO" id="GO:0007169">
    <property type="term" value="P:cell surface receptor protein tyrosine kinase signaling pathway"/>
    <property type="evidence" value="ECO:0007669"/>
    <property type="project" value="TreeGrafter"/>
</dbReference>
<keyword evidence="4" id="KW-0808">Transferase</keyword>
<evidence type="ECO:0000256" key="1">
    <source>
        <dbReference type="ARBA" id="ARBA00004167"/>
    </source>
</evidence>
<dbReference type="InterPro" id="IPR020635">
    <property type="entry name" value="Tyr_kinase_cat_dom"/>
</dbReference>
<dbReference type="Pfam" id="PF07714">
    <property type="entry name" value="PK_Tyr_Ser-Thr"/>
    <property type="match status" value="1"/>
</dbReference>
<feature type="signal peptide" evidence="21">
    <location>
        <begin position="1"/>
        <end position="19"/>
    </location>
</feature>
<dbReference type="InterPro" id="IPR011009">
    <property type="entry name" value="Kinase-like_dom_sf"/>
</dbReference>
<dbReference type="AlphaFoldDB" id="A0A1E1VYY5"/>
<dbReference type="SUPFAM" id="SSF56112">
    <property type="entry name" value="Protein kinase-like (PK-like)"/>
    <property type="match status" value="1"/>
</dbReference>
<evidence type="ECO:0000256" key="19">
    <source>
        <dbReference type="PROSITE-ProRule" id="PRU10141"/>
    </source>
</evidence>
<comment type="function">
    <text evidence="18">Receptor for basic fibroblast growth factor.</text>
</comment>
<dbReference type="OrthoDB" id="4062651at2759"/>
<keyword evidence="17" id="KW-0393">Immunoglobulin domain</keyword>
<protein>
    <recommendedName>
        <fullName evidence="2">receptor protein-tyrosine kinase</fullName>
        <ecNumber evidence="2">2.7.10.1</ecNumber>
    </recommendedName>
</protein>
<dbReference type="GO" id="GO:0005886">
    <property type="term" value="C:plasma membrane"/>
    <property type="evidence" value="ECO:0007669"/>
    <property type="project" value="TreeGrafter"/>
</dbReference>
<dbReference type="InterPro" id="IPR017441">
    <property type="entry name" value="Protein_kinase_ATP_BS"/>
</dbReference>
<keyword evidence="8 19" id="KW-0547">Nucleotide-binding</keyword>
<evidence type="ECO:0000256" key="20">
    <source>
        <dbReference type="SAM" id="Phobius"/>
    </source>
</evidence>
<dbReference type="InterPro" id="IPR001828">
    <property type="entry name" value="ANF_lig-bd_rcpt"/>
</dbReference>
<dbReference type="PROSITE" id="PS50011">
    <property type="entry name" value="PROTEIN_KINASE_DOM"/>
    <property type="match status" value="1"/>
</dbReference>
<organism evidence="23">
    <name type="scientific">Pectinophora gossypiella</name>
    <name type="common">Cotton pink bollworm</name>
    <name type="synonym">Depressaria gossypiella</name>
    <dbReference type="NCBI Taxonomy" id="13191"/>
    <lineage>
        <taxon>Eukaryota</taxon>
        <taxon>Metazoa</taxon>
        <taxon>Ecdysozoa</taxon>
        <taxon>Arthropoda</taxon>
        <taxon>Hexapoda</taxon>
        <taxon>Insecta</taxon>
        <taxon>Pterygota</taxon>
        <taxon>Neoptera</taxon>
        <taxon>Endopterygota</taxon>
        <taxon>Lepidoptera</taxon>
        <taxon>Glossata</taxon>
        <taxon>Ditrysia</taxon>
        <taxon>Gelechioidea</taxon>
        <taxon>Gelechiidae</taxon>
        <taxon>Apatetrinae</taxon>
        <taxon>Pectinophora</taxon>
    </lineage>
</organism>
<evidence type="ECO:0000256" key="2">
    <source>
        <dbReference type="ARBA" id="ARBA00011902"/>
    </source>
</evidence>
<evidence type="ECO:0000313" key="23">
    <source>
        <dbReference type="EMBL" id="JAT79946.1"/>
    </source>
</evidence>
<name>A0A1E1VYY5_PECGO</name>
<keyword evidence="10 19" id="KW-0067">ATP-binding</keyword>
<keyword evidence="16" id="KW-0325">Glycoprotein</keyword>
<feature type="domain" description="Protein kinase" evidence="22">
    <location>
        <begin position="844"/>
        <end position="963"/>
    </location>
</feature>
<reference evidence="23" key="1">
    <citation type="submission" date="2015-09" db="EMBL/GenBank/DDBJ databases">
        <title>De novo assembly of Pectinophora gossypiella (Pink Bollworm) gut transcriptome.</title>
        <authorList>
            <person name="Tassone E.E."/>
        </authorList>
    </citation>
    <scope>NUCLEOTIDE SEQUENCE</scope>
</reference>
<gene>
    <name evidence="23" type="ORF">g.14801</name>
</gene>
<evidence type="ECO:0000256" key="4">
    <source>
        <dbReference type="ARBA" id="ARBA00022679"/>
    </source>
</evidence>
<keyword evidence="9" id="KW-0418">Kinase</keyword>
<evidence type="ECO:0000256" key="12">
    <source>
        <dbReference type="ARBA" id="ARBA00023136"/>
    </source>
</evidence>
<dbReference type="Pfam" id="PF01094">
    <property type="entry name" value="ANF_receptor"/>
    <property type="match status" value="1"/>
</dbReference>
<evidence type="ECO:0000256" key="10">
    <source>
        <dbReference type="ARBA" id="ARBA00022840"/>
    </source>
</evidence>